<dbReference type="PROSITE" id="PS00460">
    <property type="entry name" value="GLUTATHIONE_PEROXID_1"/>
    <property type="match status" value="1"/>
</dbReference>
<protein>
    <recommendedName>
        <fullName evidence="5">Glutathione peroxidase</fullName>
    </recommendedName>
</protein>
<evidence type="ECO:0000313" key="6">
    <source>
        <dbReference type="EMBL" id="CAG5114607.1"/>
    </source>
</evidence>
<dbReference type="OrthoDB" id="446890at2759"/>
<dbReference type="InterPro" id="IPR029759">
    <property type="entry name" value="GPX_AS"/>
</dbReference>
<evidence type="ECO:0000313" key="7">
    <source>
        <dbReference type="Proteomes" id="UP000678393"/>
    </source>
</evidence>
<dbReference type="InterPro" id="IPR000889">
    <property type="entry name" value="Glutathione_peroxidase"/>
</dbReference>
<evidence type="ECO:0000256" key="1">
    <source>
        <dbReference type="ARBA" id="ARBA00006926"/>
    </source>
</evidence>
<dbReference type="AlphaFoldDB" id="A0A8S3YCB8"/>
<dbReference type="PANTHER" id="PTHR11592:SF134">
    <property type="entry name" value="PHOSPHOLIPID HYDROPEROXIDE GLUTATHIONE PEROXIDASE"/>
    <property type="match status" value="1"/>
</dbReference>
<dbReference type="SUPFAM" id="SSF52833">
    <property type="entry name" value="Thioredoxin-like"/>
    <property type="match status" value="1"/>
</dbReference>
<dbReference type="Proteomes" id="UP000678393">
    <property type="component" value="Unassembled WGS sequence"/>
</dbReference>
<evidence type="ECO:0000256" key="5">
    <source>
        <dbReference type="RuleBase" id="RU000499"/>
    </source>
</evidence>
<keyword evidence="3" id="KW-0712">Selenocysteine</keyword>
<reference evidence="6" key="1">
    <citation type="submission" date="2021-04" db="EMBL/GenBank/DDBJ databases">
        <authorList>
            <consortium name="Molecular Ecology Group"/>
        </authorList>
    </citation>
    <scope>NUCLEOTIDE SEQUENCE</scope>
</reference>
<keyword evidence="2 5" id="KW-0575">Peroxidase</keyword>
<dbReference type="PANTHER" id="PTHR11592">
    <property type="entry name" value="GLUTATHIONE PEROXIDASE"/>
    <property type="match status" value="1"/>
</dbReference>
<accession>A0A8S3YCB8</accession>
<dbReference type="FunFam" id="3.40.30.10:FF:000025">
    <property type="entry name" value="Glutathione peroxidase"/>
    <property type="match status" value="1"/>
</dbReference>
<comment type="similarity">
    <text evidence="1 5">Belongs to the glutathione peroxidase family.</text>
</comment>
<gene>
    <name evidence="6" type="ORF">CUNI_LOCUS165</name>
</gene>
<name>A0A8S3YCB8_9EUPU</name>
<keyword evidence="7" id="KW-1185">Reference proteome</keyword>
<evidence type="ECO:0000256" key="2">
    <source>
        <dbReference type="ARBA" id="ARBA00022559"/>
    </source>
</evidence>
<dbReference type="PROSITE" id="PS51355">
    <property type="entry name" value="GLUTATHIONE_PEROXID_3"/>
    <property type="match status" value="1"/>
</dbReference>
<sequence>MFFRLLSPSALLITGTQIVVQHSSRIFSRSFTTIMAEGDDNKWKEAKTIYEFNALDIDGNDVSLEKYRGKVCIIVNVACKCGFTNKNYTQLQDFYTKYADKGLAILAFPSNQFAGQEPGSNEEIKKFVNDTFGAKFDLFSKIEVNGKNAHPLFKFLKKEQKGTFGDFIKWNFTKFLINREGKPVSRYSPSTDPYVSYVLLLLG</sequence>
<dbReference type="EMBL" id="CAJHNH020000014">
    <property type="protein sequence ID" value="CAG5114607.1"/>
    <property type="molecule type" value="Genomic_DNA"/>
</dbReference>
<dbReference type="InterPro" id="IPR029760">
    <property type="entry name" value="GPX_CS"/>
</dbReference>
<dbReference type="CDD" id="cd00340">
    <property type="entry name" value="GSH_Peroxidase"/>
    <property type="match status" value="1"/>
</dbReference>
<keyword evidence="4 5" id="KW-0560">Oxidoreductase</keyword>
<dbReference type="GO" id="GO:0004601">
    <property type="term" value="F:peroxidase activity"/>
    <property type="evidence" value="ECO:0007669"/>
    <property type="project" value="UniProtKB-KW"/>
</dbReference>
<dbReference type="GO" id="GO:0006979">
    <property type="term" value="P:response to oxidative stress"/>
    <property type="evidence" value="ECO:0007669"/>
    <property type="project" value="InterPro"/>
</dbReference>
<dbReference type="Pfam" id="PF00255">
    <property type="entry name" value="GSHPx"/>
    <property type="match status" value="1"/>
</dbReference>
<dbReference type="PRINTS" id="PR01011">
    <property type="entry name" value="GLUTPROXDASE"/>
</dbReference>
<evidence type="ECO:0000256" key="4">
    <source>
        <dbReference type="ARBA" id="ARBA00023002"/>
    </source>
</evidence>
<dbReference type="PROSITE" id="PS00763">
    <property type="entry name" value="GLUTATHIONE_PEROXID_2"/>
    <property type="match status" value="1"/>
</dbReference>
<organism evidence="6 7">
    <name type="scientific">Candidula unifasciata</name>
    <dbReference type="NCBI Taxonomy" id="100452"/>
    <lineage>
        <taxon>Eukaryota</taxon>
        <taxon>Metazoa</taxon>
        <taxon>Spiralia</taxon>
        <taxon>Lophotrochozoa</taxon>
        <taxon>Mollusca</taxon>
        <taxon>Gastropoda</taxon>
        <taxon>Heterobranchia</taxon>
        <taxon>Euthyneura</taxon>
        <taxon>Panpulmonata</taxon>
        <taxon>Eupulmonata</taxon>
        <taxon>Stylommatophora</taxon>
        <taxon>Helicina</taxon>
        <taxon>Helicoidea</taxon>
        <taxon>Geomitridae</taxon>
        <taxon>Candidula</taxon>
    </lineage>
</organism>
<comment type="caution">
    <text evidence="6">The sequence shown here is derived from an EMBL/GenBank/DDBJ whole genome shotgun (WGS) entry which is preliminary data.</text>
</comment>
<dbReference type="InterPro" id="IPR036249">
    <property type="entry name" value="Thioredoxin-like_sf"/>
</dbReference>
<proteinExistence type="inferred from homology"/>
<evidence type="ECO:0000256" key="3">
    <source>
        <dbReference type="ARBA" id="ARBA00022933"/>
    </source>
</evidence>
<dbReference type="Gene3D" id="3.40.30.10">
    <property type="entry name" value="Glutaredoxin"/>
    <property type="match status" value="1"/>
</dbReference>